<proteinExistence type="predicted"/>
<comment type="caution">
    <text evidence="3">The sequence shown here is derived from an EMBL/GenBank/DDBJ whole genome shotgun (WGS) entry which is preliminary data.</text>
</comment>
<dbReference type="Proteomes" id="UP001188597">
    <property type="component" value="Unassembled WGS sequence"/>
</dbReference>
<evidence type="ECO:0000256" key="2">
    <source>
        <dbReference type="SAM" id="MobiDB-lite"/>
    </source>
</evidence>
<feature type="coiled-coil region" evidence="1">
    <location>
        <begin position="270"/>
        <end position="304"/>
    </location>
</feature>
<organism evidence="3 4">
    <name type="scientific">Escallonia herrerae</name>
    <dbReference type="NCBI Taxonomy" id="1293975"/>
    <lineage>
        <taxon>Eukaryota</taxon>
        <taxon>Viridiplantae</taxon>
        <taxon>Streptophyta</taxon>
        <taxon>Embryophyta</taxon>
        <taxon>Tracheophyta</taxon>
        <taxon>Spermatophyta</taxon>
        <taxon>Magnoliopsida</taxon>
        <taxon>eudicotyledons</taxon>
        <taxon>Gunneridae</taxon>
        <taxon>Pentapetalae</taxon>
        <taxon>asterids</taxon>
        <taxon>campanulids</taxon>
        <taxon>Escalloniales</taxon>
        <taxon>Escalloniaceae</taxon>
        <taxon>Escallonia</taxon>
    </lineage>
</organism>
<gene>
    <name evidence="3" type="ORF">RJ639_047572</name>
</gene>
<reference evidence="3" key="1">
    <citation type="submission" date="2022-12" db="EMBL/GenBank/DDBJ databases">
        <title>Draft genome assemblies for two species of Escallonia (Escalloniales).</title>
        <authorList>
            <person name="Chanderbali A."/>
            <person name="Dervinis C."/>
            <person name="Anghel I."/>
            <person name="Soltis D."/>
            <person name="Soltis P."/>
            <person name="Zapata F."/>
        </authorList>
    </citation>
    <scope>NUCLEOTIDE SEQUENCE</scope>
    <source>
        <strain evidence="3">UCBG64.0493</strain>
        <tissue evidence="3">Leaf</tissue>
    </source>
</reference>
<sequence length="446" mass="49436">MEDTPELGFGSAVFAPPALVSLSAISPTFSPSPRRLSSHFTPPNRPLSTVRQLAWVSLQGRLVGAEDASSARAIGGGLSPEEAVAWELFRPIHRVLIVAVIAVAAANSNKNKQIYRLIKSVEYRDQVLSSMQEKLENLCEQVNYFRDQSETVVGMSFTKNDDIGCGCRLCDHHQPAPNSFLADAAAKASNNETLKYNFPLMNEAEPEERRMSDLSDWAPSISSSIDMQLSTLDIEYNIYSLQKECQEKDAAIQELSAFLQSSEVVGPKRVAELEDVIRRKNMIIEKLKKDIVVLEQKVIHLTRLRRPSFSKSNSSLAQLPVMANNLLYDMDSTTSPSSSDSDCSPNSRPHASASRSQEDPAQSSGFAPKADQNPRQAESSNLLVKSTEHLQKSRPVSPLKEKSMNRRPDSHFLSRPKHSLSAGGNFNIRKRSVSRSKDVALQKRWA</sequence>
<dbReference type="AlphaFoldDB" id="A0AA88W645"/>
<dbReference type="PANTHER" id="PTHR35507:SF1">
    <property type="entry name" value="TMF_TATA_BD DOMAIN-CONTAINING PROTEIN"/>
    <property type="match status" value="1"/>
</dbReference>
<accession>A0AA88W645</accession>
<feature type="compositionally biased region" description="Basic and acidic residues" evidence="2">
    <location>
        <begin position="399"/>
        <end position="412"/>
    </location>
</feature>
<feature type="compositionally biased region" description="Polar residues" evidence="2">
    <location>
        <begin position="373"/>
        <end position="384"/>
    </location>
</feature>
<feature type="region of interest" description="Disordered" evidence="2">
    <location>
        <begin position="330"/>
        <end position="446"/>
    </location>
</feature>
<name>A0AA88W645_9ASTE</name>
<dbReference type="PANTHER" id="PTHR35507">
    <property type="entry name" value="OS09G0488600 PROTEIN"/>
    <property type="match status" value="1"/>
</dbReference>
<feature type="compositionally biased region" description="Polar residues" evidence="2">
    <location>
        <begin position="353"/>
        <end position="365"/>
    </location>
</feature>
<evidence type="ECO:0000313" key="4">
    <source>
        <dbReference type="Proteomes" id="UP001188597"/>
    </source>
</evidence>
<evidence type="ECO:0000313" key="3">
    <source>
        <dbReference type="EMBL" id="KAK3020448.1"/>
    </source>
</evidence>
<protein>
    <submittedName>
        <fullName evidence="3">Uncharacterized protein</fullName>
    </submittedName>
</protein>
<keyword evidence="1" id="KW-0175">Coiled coil</keyword>
<dbReference type="EMBL" id="JAVXUP010000813">
    <property type="protein sequence ID" value="KAK3020448.1"/>
    <property type="molecule type" value="Genomic_DNA"/>
</dbReference>
<feature type="compositionally biased region" description="Low complexity" evidence="2">
    <location>
        <begin position="330"/>
        <end position="347"/>
    </location>
</feature>
<feature type="compositionally biased region" description="Basic and acidic residues" evidence="2">
    <location>
        <begin position="435"/>
        <end position="446"/>
    </location>
</feature>
<evidence type="ECO:0000256" key="1">
    <source>
        <dbReference type="SAM" id="Coils"/>
    </source>
</evidence>
<keyword evidence="4" id="KW-1185">Reference proteome</keyword>